<protein>
    <submittedName>
        <fullName evidence="2">Uncharacterized protein</fullName>
    </submittedName>
</protein>
<accession>A0A8J3I0F2</accession>
<evidence type="ECO:0000313" key="2">
    <source>
        <dbReference type="EMBL" id="GHO43264.1"/>
    </source>
</evidence>
<feature type="transmembrane region" description="Helical" evidence="1">
    <location>
        <begin position="85"/>
        <end position="108"/>
    </location>
</feature>
<proteinExistence type="predicted"/>
<dbReference type="EMBL" id="BNJF01000001">
    <property type="protein sequence ID" value="GHO43264.1"/>
    <property type="molecule type" value="Genomic_DNA"/>
</dbReference>
<keyword evidence="1" id="KW-1133">Transmembrane helix</keyword>
<feature type="transmembrane region" description="Helical" evidence="1">
    <location>
        <begin position="27"/>
        <end position="45"/>
    </location>
</feature>
<reference evidence="2" key="1">
    <citation type="submission" date="2020-10" db="EMBL/GenBank/DDBJ databases">
        <title>Taxonomic study of unclassified bacteria belonging to the class Ktedonobacteria.</title>
        <authorList>
            <person name="Yabe S."/>
            <person name="Wang C.M."/>
            <person name="Zheng Y."/>
            <person name="Sakai Y."/>
            <person name="Cavaletti L."/>
            <person name="Monciardini P."/>
            <person name="Donadio S."/>
        </authorList>
    </citation>
    <scope>NUCLEOTIDE SEQUENCE</scope>
    <source>
        <strain evidence="2">SOSP1-1</strain>
    </source>
</reference>
<keyword evidence="1" id="KW-0812">Transmembrane</keyword>
<evidence type="ECO:0000256" key="1">
    <source>
        <dbReference type="SAM" id="Phobius"/>
    </source>
</evidence>
<name>A0A8J3I0F2_9CHLR</name>
<feature type="transmembrane region" description="Helical" evidence="1">
    <location>
        <begin position="52"/>
        <end position="73"/>
    </location>
</feature>
<dbReference type="RefSeq" id="WP_220192747.1">
    <property type="nucleotide sequence ID" value="NZ_BNJF01000001.1"/>
</dbReference>
<evidence type="ECO:0000313" key="3">
    <source>
        <dbReference type="Proteomes" id="UP000612362"/>
    </source>
</evidence>
<dbReference type="Proteomes" id="UP000612362">
    <property type="component" value="Unassembled WGS sequence"/>
</dbReference>
<gene>
    <name evidence="2" type="ORF">KSX_14270</name>
</gene>
<dbReference type="AlphaFoldDB" id="A0A8J3I0F2"/>
<organism evidence="2 3">
    <name type="scientific">Ktedonospora formicarum</name>
    <dbReference type="NCBI Taxonomy" id="2778364"/>
    <lineage>
        <taxon>Bacteria</taxon>
        <taxon>Bacillati</taxon>
        <taxon>Chloroflexota</taxon>
        <taxon>Ktedonobacteria</taxon>
        <taxon>Ktedonobacterales</taxon>
        <taxon>Ktedonobacteraceae</taxon>
        <taxon>Ktedonospora</taxon>
    </lineage>
</organism>
<keyword evidence="1" id="KW-0472">Membrane</keyword>
<comment type="caution">
    <text evidence="2">The sequence shown here is derived from an EMBL/GenBank/DDBJ whole genome shotgun (WGS) entry which is preliminary data.</text>
</comment>
<sequence length="117" mass="12912">MLASQFVLADGITISLGNNVWNFGWDLILYLVIAAVIGLIAEAVVGWRLPFGIIGAIVAALVGIWLMTKVIVINGFQDYVLYDVPVIRTLIGAIIFVAIWHLVTLGFARRRFRRAEA</sequence>
<keyword evidence="3" id="KW-1185">Reference proteome</keyword>